<protein>
    <submittedName>
        <fullName evidence="2">Rhodopirellula transposase</fullName>
    </submittedName>
</protein>
<keyword evidence="3" id="KW-1185">Reference proteome</keyword>
<dbReference type="AlphaFoldDB" id="A0A518H1P9"/>
<evidence type="ECO:0000313" key="2">
    <source>
        <dbReference type="EMBL" id="QDV34764.1"/>
    </source>
</evidence>
<dbReference type="EMBL" id="CP036426">
    <property type="protein sequence ID" value="QDV34764.1"/>
    <property type="molecule type" value="Genomic_DNA"/>
</dbReference>
<name>A0A518H1P9_9BACT</name>
<evidence type="ECO:0000256" key="1">
    <source>
        <dbReference type="SAM" id="MobiDB-lite"/>
    </source>
</evidence>
<gene>
    <name evidence="2" type="ORF">ElP_26600</name>
</gene>
<sequence>MKEELVGDFRNAGREYQPKGHPEGVRVYDFPDEELGKAIPYGVYDLTADREWVSIGINHDTPRLAAESLRRWWVNMGSQVYPEARELLVTADSGGSDGVRVRLSDPFAATHVDPRT</sequence>
<evidence type="ECO:0000313" key="3">
    <source>
        <dbReference type="Proteomes" id="UP000317835"/>
    </source>
</evidence>
<organism evidence="2 3">
    <name type="scientific">Tautonia plasticadhaerens</name>
    <dbReference type="NCBI Taxonomy" id="2527974"/>
    <lineage>
        <taxon>Bacteria</taxon>
        <taxon>Pseudomonadati</taxon>
        <taxon>Planctomycetota</taxon>
        <taxon>Planctomycetia</taxon>
        <taxon>Isosphaerales</taxon>
        <taxon>Isosphaeraceae</taxon>
        <taxon>Tautonia</taxon>
    </lineage>
</organism>
<feature type="region of interest" description="Disordered" evidence="1">
    <location>
        <begin position="1"/>
        <end position="25"/>
    </location>
</feature>
<accession>A0A518H1P9</accession>
<proteinExistence type="predicted"/>
<dbReference type="Proteomes" id="UP000317835">
    <property type="component" value="Chromosome"/>
</dbReference>
<dbReference type="KEGG" id="tpla:ElP_26600"/>
<dbReference type="InterPro" id="IPR011518">
    <property type="entry name" value="Transposase_36"/>
</dbReference>
<reference evidence="2 3" key="1">
    <citation type="submission" date="2019-02" db="EMBL/GenBank/DDBJ databases">
        <title>Deep-cultivation of Planctomycetes and their phenomic and genomic characterization uncovers novel biology.</title>
        <authorList>
            <person name="Wiegand S."/>
            <person name="Jogler M."/>
            <person name="Boedeker C."/>
            <person name="Pinto D."/>
            <person name="Vollmers J."/>
            <person name="Rivas-Marin E."/>
            <person name="Kohn T."/>
            <person name="Peeters S.H."/>
            <person name="Heuer A."/>
            <person name="Rast P."/>
            <person name="Oberbeckmann S."/>
            <person name="Bunk B."/>
            <person name="Jeske O."/>
            <person name="Meyerdierks A."/>
            <person name="Storesund J.E."/>
            <person name="Kallscheuer N."/>
            <person name="Luecker S."/>
            <person name="Lage O.M."/>
            <person name="Pohl T."/>
            <person name="Merkel B.J."/>
            <person name="Hornburger P."/>
            <person name="Mueller R.-W."/>
            <person name="Bruemmer F."/>
            <person name="Labrenz M."/>
            <person name="Spormann A.M."/>
            <person name="Op den Camp H."/>
            <person name="Overmann J."/>
            <person name="Amann R."/>
            <person name="Jetten M.S.M."/>
            <person name="Mascher T."/>
            <person name="Medema M.H."/>
            <person name="Devos D.P."/>
            <person name="Kaster A.-K."/>
            <person name="Ovreas L."/>
            <person name="Rohde M."/>
            <person name="Galperin M.Y."/>
            <person name="Jogler C."/>
        </authorList>
    </citation>
    <scope>NUCLEOTIDE SEQUENCE [LARGE SCALE GENOMIC DNA]</scope>
    <source>
        <strain evidence="2 3">ElP</strain>
    </source>
</reference>
<dbReference type="Pfam" id="PF07592">
    <property type="entry name" value="DDE_Tnp_ISAZ013"/>
    <property type="match status" value="1"/>
</dbReference>